<gene>
    <name evidence="9" type="ORF">HYPBUDRAFT_159838</name>
</gene>
<keyword evidence="4" id="KW-0255">Endonuclease</keyword>
<feature type="active site" evidence="7">
    <location>
        <position position="70"/>
    </location>
</feature>
<dbReference type="InterPro" id="IPR001568">
    <property type="entry name" value="RNase_T2-like"/>
</dbReference>
<comment type="similarity">
    <text evidence="2 8">Belongs to the RNase T2 family.</text>
</comment>
<evidence type="ECO:0000256" key="2">
    <source>
        <dbReference type="ARBA" id="ARBA00007469"/>
    </source>
</evidence>
<dbReference type="EC" id="4.6.1.19" evidence="3"/>
<feature type="active site" evidence="7">
    <location>
        <position position="136"/>
    </location>
</feature>
<dbReference type="PANTHER" id="PTHR11240">
    <property type="entry name" value="RIBONUCLEASE T2"/>
    <property type="match status" value="1"/>
</dbReference>
<proteinExistence type="inferred from homology"/>
<dbReference type="Gene3D" id="3.90.730.10">
    <property type="entry name" value="Ribonuclease T2-like"/>
    <property type="match status" value="1"/>
</dbReference>
<dbReference type="Pfam" id="PF00445">
    <property type="entry name" value="Ribonuclease_T2"/>
    <property type="match status" value="1"/>
</dbReference>
<comment type="subcellular location">
    <subcellularLocation>
        <location evidence="1">Vacuole lumen</location>
    </subcellularLocation>
</comment>
<reference evidence="10" key="1">
    <citation type="submission" date="2016-05" db="EMBL/GenBank/DDBJ databases">
        <title>Comparative genomics of biotechnologically important yeasts.</title>
        <authorList>
            <consortium name="DOE Joint Genome Institute"/>
            <person name="Riley R."/>
            <person name="Haridas S."/>
            <person name="Wolfe K.H."/>
            <person name="Lopes M.R."/>
            <person name="Hittinger C.T."/>
            <person name="Goker M."/>
            <person name="Salamov A."/>
            <person name="Wisecaver J."/>
            <person name="Long T.M."/>
            <person name="Aerts A.L."/>
            <person name="Barry K."/>
            <person name="Choi C."/>
            <person name="Clum A."/>
            <person name="Coughlan A.Y."/>
            <person name="Deshpande S."/>
            <person name="Douglass A.P."/>
            <person name="Hanson S.J."/>
            <person name="Klenk H.-P."/>
            <person name="Labutti K."/>
            <person name="Lapidus A."/>
            <person name="Lindquist E."/>
            <person name="Lipzen A."/>
            <person name="Meier-Kolthoff J.P."/>
            <person name="Ohm R.A."/>
            <person name="Otillar R.P."/>
            <person name="Pangilinan J."/>
            <person name="Peng Y."/>
            <person name="Rokas A."/>
            <person name="Rosa C.A."/>
            <person name="Scheuner C."/>
            <person name="Sibirny A.A."/>
            <person name="Slot J.C."/>
            <person name="Stielow J.B."/>
            <person name="Sun H."/>
            <person name="Kurtzman C.P."/>
            <person name="Blackwell M."/>
            <person name="Grigoriev I.V."/>
            <person name="Jeffries T.W."/>
        </authorList>
    </citation>
    <scope>NUCLEOTIDE SEQUENCE [LARGE SCALE GENOMIC DNA]</scope>
    <source>
        <strain evidence="10">NRRL Y-1933</strain>
    </source>
</reference>
<dbReference type="OrthoDB" id="435754at2759"/>
<keyword evidence="5" id="KW-1015">Disulfide bond</keyword>
<dbReference type="EMBL" id="KV454538">
    <property type="protein sequence ID" value="ODV70046.1"/>
    <property type="molecule type" value="Genomic_DNA"/>
</dbReference>
<evidence type="ECO:0000256" key="5">
    <source>
        <dbReference type="ARBA" id="ARBA00023157"/>
    </source>
</evidence>
<organism evidence="9 10">
    <name type="scientific">Hyphopichia burtonii NRRL Y-1933</name>
    <dbReference type="NCBI Taxonomy" id="984485"/>
    <lineage>
        <taxon>Eukaryota</taxon>
        <taxon>Fungi</taxon>
        <taxon>Dikarya</taxon>
        <taxon>Ascomycota</taxon>
        <taxon>Saccharomycotina</taxon>
        <taxon>Pichiomycetes</taxon>
        <taxon>Debaryomycetaceae</taxon>
        <taxon>Hyphopichia</taxon>
    </lineage>
</organism>
<dbReference type="Proteomes" id="UP000095085">
    <property type="component" value="Unassembled WGS sequence"/>
</dbReference>
<accession>A0A1E4RS41</accession>
<name>A0A1E4RS41_9ASCO</name>
<keyword evidence="4" id="KW-0540">Nuclease</keyword>
<dbReference type="SUPFAM" id="SSF55895">
    <property type="entry name" value="Ribonuclease Rh-like"/>
    <property type="match status" value="1"/>
</dbReference>
<evidence type="ECO:0000256" key="7">
    <source>
        <dbReference type="PIRSR" id="PIRSR633697-1"/>
    </source>
</evidence>
<dbReference type="AlphaFoldDB" id="A0A1E4RS41"/>
<dbReference type="GO" id="GO:0005775">
    <property type="term" value="C:vacuolar lumen"/>
    <property type="evidence" value="ECO:0007669"/>
    <property type="project" value="UniProtKB-SubCell"/>
</dbReference>
<dbReference type="GeneID" id="30997007"/>
<protein>
    <recommendedName>
        <fullName evidence="3">ribonuclease T2</fullName>
        <ecNumber evidence="3">4.6.1.19</ecNumber>
    </recommendedName>
</protein>
<evidence type="ECO:0000256" key="8">
    <source>
        <dbReference type="RuleBase" id="RU004328"/>
    </source>
</evidence>
<dbReference type="GO" id="GO:0003723">
    <property type="term" value="F:RNA binding"/>
    <property type="evidence" value="ECO:0007669"/>
    <property type="project" value="InterPro"/>
</dbReference>
<dbReference type="PROSITE" id="PS00531">
    <property type="entry name" value="RNASE_T2_2"/>
    <property type="match status" value="1"/>
</dbReference>
<comment type="function">
    <text evidence="6">Rnase which modulates cell survival under stress conditions. Released from the vacuole to the cytoplasm during stress to promote tRNA and rRNA cleavage and to activate separately a downstream pathway that promotes cell death. Involved in cell size, vacuolar morphology and growth at high temperatures and high salt concentration.</text>
</comment>
<keyword evidence="10" id="KW-1185">Reference proteome</keyword>
<dbReference type="CDD" id="cd01061">
    <property type="entry name" value="RNase_T2_euk"/>
    <property type="match status" value="1"/>
</dbReference>
<dbReference type="GO" id="GO:0033897">
    <property type="term" value="F:ribonuclease T2 activity"/>
    <property type="evidence" value="ECO:0007669"/>
    <property type="project" value="UniProtKB-EC"/>
</dbReference>
<evidence type="ECO:0000256" key="1">
    <source>
        <dbReference type="ARBA" id="ARBA00004410"/>
    </source>
</evidence>
<dbReference type="GO" id="GO:0006401">
    <property type="term" value="P:RNA catabolic process"/>
    <property type="evidence" value="ECO:0007669"/>
    <property type="project" value="TreeGrafter"/>
</dbReference>
<evidence type="ECO:0000256" key="3">
    <source>
        <dbReference type="ARBA" id="ARBA00012571"/>
    </source>
</evidence>
<dbReference type="PANTHER" id="PTHR11240:SF22">
    <property type="entry name" value="RIBONUCLEASE T2"/>
    <property type="match status" value="1"/>
</dbReference>
<evidence type="ECO:0000313" key="9">
    <source>
        <dbReference type="EMBL" id="ODV70046.1"/>
    </source>
</evidence>
<evidence type="ECO:0000256" key="4">
    <source>
        <dbReference type="ARBA" id="ARBA00022759"/>
    </source>
</evidence>
<dbReference type="GO" id="GO:0005576">
    <property type="term" value="C:extracellular region"/>
    <property type="evidence" value="ECO:0007669"/>
    <property type="project" value="TreeGrafter"/>
</dbReference>
<feature type="active site" evidence="7">
    <location>
        <position position="132"/>
    </location>
</feature>
<dbReference type="InterPro" id="IPR033697">
    <property type="entry name" value="Ribonuclease_T2_eukaryotic"/>
</dbReference>
<keyword evidence="4" id="KW-0378">Hydrolase</keyword>
<evidence type="ECO:0000313" key="10">
    <source>
        <dbReference type="Proteomes" id="UP000095085"/>
    </source>
</evidence>
<sequence length="255" mass="29225">MSRQLNSVISLTVVIAESYPVKSCNLDDLSYSCSTSSSEDTCCYENYGVILQTQFWDTDNGSDENVFTIHGLWDDKCDGSYDQYCDSSLELSNLQDMEQLISETFNNPDLYNTMSQYWLNDNGDNSELWIHEYNKHGTCFNTIQPSCFTGDYKKYENTVYFYEKVVEVWKTLPTYDFLEEALIVPSNDKTYKLSDIKQALKAKHGGEVYVGCTNGAINQIWYYFNVKGNVLNGDYKPIDSLTDDGCSEDVKYLPK</sequence>
<evidence type="ECO:0000256" key="6">
    <source>
        <dbReference type="ARBA" id="ARBA00025494"/>
    </source>
</evidence>
<dbReference type="InterPro" id="IPR033130">
    <property type="entry name" value="RNase_T2_His_AS_2"/>
</dbReference>
<dbReference type="InterPro" id="IPR036430">
    <property type="entry name" value="RNase_T2-like_sf"/>
</dbReference>
<dbReference type="RefSeq" id="XP_020079113.1">
    <property type="nucleotide sequence ID" value="XM_020222458.1"/>
</dbReference>